<evidence type="ECO:0000313" key="1">
    <source>
        <dbReference type="EMBL" id="BDC97768.1"/>
    </source>
</evidence>
<dbReference type="Proteomes" id="UP001354989">
    <property type="component" value="Chromosome"/>
</dbReference>
<sequence length="87" mass="9709">MNNIQHVHEVIFMVQQNDGQFTAESLVEAITEKWGADVQFMACSGVPFPKEDALDFIIGKNKVELIDGKIRIVTAMSICNGHENFQA</sequence>
<reference evidence="1 2" key="1">
    <citation type="submission" date="2021-12" db="EMBL/GenBank/DDBJ databases">
        <title>Genome sequencing of bacteria with rrn-lacking chromosome and rrn-plasmid.</title>
        <authorList>
            <person name="Anda M."/>
            <person name="Iwasaki W."/>
        </authorList>
    </citation>
    <scope>NUCLEOTIDE SEQUENCE [LARGE SCALE GENOMIC DNA]</scope>
    <source>
        <strain evidence="1 2">NBRC 101262</strain>
    </source>
</reference>
<evidence type="ECO:0000313" key="2">
    <source>
        <dbReference type="Proteomes" id="UP001354989"/>
    </source>
</evidence>
<organism evidence="1 2">
    <name type="scientific">Persicobacter psychrovividus</name>
    <dbReference type="NCBI Taxonomy" id="387638"/>
    <lineage>
        <taxon>Bacteria</taxon>
        <taxon>Pseudomonadati</taxon>
        <taxon>Bacteroidota</taxon>
        <taxon>Cytophagia</taxon>
        <taxon>Cytophagales</taxon>
        <taxon>Persicobacteraceae</taxon>
        <taxon>Persicobacter</taxon>
    </lineage>
</organism>
<keyword evidence="2" id="KW-1185">Reference proteome</keyword>
<protein>
    <recommendedName>
        <fullName evidence="3">Metal-binding protein</fullName>
    </recommendedName>
</protein>
<evidence type="ECO:0008006" key="3">
    <source>
        <dbReference type="Google" id="ProtNLM"/>
    </source>
</evidence>
<dbReference type="RefSeq" id="WP_338397346.1">
    <property type="nucleotide sequence ID" value="NZ_AP025292.1"/>
</dbReference>
<dbReference type="InterPro" id="IPR019620">
    <property type="entry name" value="Metal-bd_prot_put"/>
</dbReference>
<dbReference type="Pfam" id="PF10678">
    <property type="entry name" value="DUF2492"/>
    <property type="match status" value="1"/>
</dbReference>
<gene>
    <name evidence="1" type="ORF">PEPS_00490</name>
</gene>
<proteinExistence type="predicted"/>
<name>A0ABM7VA21_9BACT</name>
<dbReference type="EMBL" id="AP025292">
    <property type="protein sequence ID" value="BDC97768.1"/>
    <property type="molecule type" value="Genomic_DNA"/>
</dbReference>
<accession>A0ABM7VA21</accession>